<reference evidence="1" key="1">
    <citation type="submission" date="2024-09" db="EMBL/GenBank/DDBJ databases">
        <title>Black Yeasts Isolated from many extreme environments.</title>
        <authorList>
            <person name="Coleine C."/>
            <person name="Stajich J.E."/>
            <person name="Selbmann L."/>
        </authorList>
    </citation>
    <scope>NUCLEOTIDE SEQUENCE</scope>
    <source>
        <strain evidence="1">CCFEE 5737</strain>
    </source>
</reference>
<sequence length="215" mass="23349">IPGDSLQLSGSAIAHKPDQNMKDRIKHLESLVVDLINNELPNGSPNRNPLPSPDSSNQSRTIQSENSSDQNSVSPSNGASGSDSEDTRDPSGAFGQMSISKSTARYVGNAHWEAILGNIAEVKAALDGDGSEEDAQAEEDPEALVDRDGPSPAEVLLAAGSPTQTKEVLLSRLPERRMVNSLISHYFNFKNPALNLIHVPTFMEEYQRFWQDPSR</sequence>
<evidence type="ECO:0000313" key="1">
    <source>
        <dbReference type="EMBL" id="KAK3068643.1"/>
    </source>
</evidence>
<feature type="non-terminal residue" evidence="1">
    <location>
        <position position="1"/>
    </location>
</feature>
<name>A0ACC3DFQ6_9PEZI</name>
<accession>A0ACC3DFQ6</accession>
<comment type="caution">
    <text evidence="1">The sequence shown here is derived from an EMBL/GenBank/DDBJ whole genome shotgun (WGS) entry which is preliminary data.</text>
</comment>
<gene>
    <name evidence="1" type="ORF">LTS18_000584</name>
</gene>
<dbReference type="Proteomes" id="UP001186974">
    <property type="component" value="Unassembled WGS sequence"/>
</dbReference>
<proteinExistence type="predicted"/>
<dbReference type="EMBL" id="JAWDJW010005253">
    <property type="protein sequence ID" value="KAK3068643.1"/>
    <property type="molecule type" value="Genomic_DNA"/>
</dbReference>
<protein>
    <submittedName>
        <fullName evidence="1">Uncharacterized protein</fullName>
    </submittedName>
</protein>
<evidence type="ECO:0000313" key="2">
    <source>
        <dbReference type="Proteomes" id="UP001186974"/>
    </source>
</evidence>
<keyword evidence="2" id="KW-1185">Reference proteome</keyword>
<organism evidence="1 2">
    <name type="scientific">Coniosporium uncinatum</name>
    <dbReference type="NCBI Taxonomy" id="93489"/>
    <lineage>
        <taxon>Eukaryota</taxon>
        <taxon>Fungi</taxon>
        <taxon>Dikarya</taxon>
        <taxon>Ascomycota</taxon>
        <taxon>Pezizomycotina</taxon>
        <taxon>Dothideomycetes</taxon>
        <taxon>Dothideomycetes incertae sedis</taxon>
        <taxon>Coniosporium</taxon>
    </lineage>
</organism>
<feature type="non-terminal residue" evidence="1">
    <location>
        <position position="215"/>
    </location>
</feature>